<proteinExistence type="inferred from homology"/>
<dbReference type="Pfam" id="PF01048">
    <property type="entry name" value="PNP_UDP_1"/>
    <property type="match status" value="1"/>
</dbReference>
<feature type="binding site" evidence="9">
    <location>
        <position position="56"/>
    </location>
    <ligand>
        <name>phosphate</name>
        <dbReference type="ChEBI" id="CHEBI:43474"/>
    </ligand>
</feature>
<evidence type="ECO:0000256" key="7">
    <source>
        <dbReference type="ARBA" id="ARBA00048556"/>
    </source>
</evidence>
<comment type="similarity">
    <text evidence="3 8">Belongs to the PNP/MTAP phosphorylase family.</text>
</comment>
<evidence type="ECO:0000256" key="4">
    <source>
        <dbReference type="ARBA" id="ARBA00022553"/>
    </source>
</evidence>
<keyword evidence="6 8" id="KW-0808">Transferase</keyword>
<dbReference type="GO" id="GO:0009116">
    <property type="term" value="P:nucleoside metabolic process"/>
    <property type="evidence" value="ECO:0007669"/>
    <property type="project" value="InterPro"/>
</dbReference>
<dbReference type="PANTHER" id="PTHR11904">
    <property type="entry name" value="METHYLTHIOADENOSINE/PURINE NUCLEOSIDE PHOSPHORYLASE"/>
    <property type="match status" value="1"/>
</dbReference>
<evidence type="ECO:0000256" key="6">
    <source>
        <dbReference type="ARBA" id="ARBA00022679"/>
    </source>
</evidence>
<dbReference type="NCBIfam" id="TIGR01700">
    <property type="entry name" value="PNPH"/>
    <property type="match status" value="1"/>
</dbReference>
<dbReference type="EMBL" id="JACRSQ010000003">
    <property type="protein sequence ID" value="MBC8542607.1"/>
    <property type="molecule type" value="Genomic_DNA"/>
</dbReference>
<comment type="pathway">
    <text evidence="2 8">Purine metabolism; purine nucleoside salvage.</text>
</comment>
<comment type="function">
    <text evidence="1">The purine nucleoside phosphorylases catalyze the phosphorolytic breakdown of the N-glycosidic bond in the beta-(deoxy)ribonucleoside molecules, with the formation of the corresponding free purine bases and pentose-1-phosphate. Cleaves guanosine, inosine, 2'-deoxyguanosine and 2'-deoxyinosine.</text>
</comment>
<dbReference type="PANTHER" id="PTHR11904:SF9">
    <property type="entry name" value="PURINE NUCLEOSIDE PHOSPHORYLASE-RELATED"/>
    <property type="match status" value="1"/>
</dbReference>
<sequence length="271" mass="29486">MIDETVAYIQTRLPFTPEIGIILGSGLGDLASAVENPIFLDYGTIPHFPLSTAPGHKGRFVAGFLAHKPVICMQGRFHYYEGYTMEQVIYPVRVLKRLGVQTLILTNAAGGICQDFSVGDLMLIEDHINVMGTNPLIGRNDPSFGPRFCDMTYAYTPKLRALAEQTAAALNIPLQHGVYLACTGPSFETPAEIRAFRTLGADAVGMSTVPEVIAASHCQMNVLAISMITNMAAGVLDQPLSGDEVIEIGNLRSRDMQRLISEIVRNMEGTR</sequence>
<feature type="binding site" evidence="9">
    <location>
        <position position="188"/>
    </location>
    <ligand>
        <name>a purine D-ribonucleoside</name>
        <dbReference type="ChEBI" id="CHEBI:142355"/>
    </ligand>
</feature>
<dbReference type="CDD" id="cd09009">
    <property type="entry name" value="PNP-EcPNPII_like"/>
    <property type="match status" value="1"/>
</dbReference>
<evidence type="ECO:0000313" key="11">
    <source>
        <dbReference type="EMBL" id="MBC8542607.1"/>
    </source>
</evidence>
<name>A0A926DRR5_9FIRM</name>
<dbReference type="AlphaFoldDB" id="A0A926DRR5"/>
<comment type="catalytic activity">
    <reaction evidence="7">
        <text>a purine 2'-deoxy-D-ribonucleoside + phosphate = a purine nucleobase + 2-deoxy-alpha-D-ribose 1-phosphate</text>
        <dbReference type="Rhea" id="RHEA:36431"/>
        <dbReference type="ChEBI" id="CHEBI:26386"/>
        <dbReference type="ChEBI" id="CHEBI:43474"/>
        <dbReference type="ChEBI" id="CHEBI:57259"/>
        <dbReference type="ChEBI" id="CHEBI:142361"/>
        <dbReference type="EC" id="2.4.2.1"/>
    </reaction>
</comment>
<dbReference type="Gene3D" id="3.40.50.1580">
    <property type="entry name" value="Nucleoside phosphorylase domain"/>
    <property type="match status" value="1"/>
</dbReference>
<dbReference type="GO" id="GO:0004731">
    <property type="term" value="F:purine-nucleoside phosphorylase activity"/>
    <property type="evidence" value="ECO:0007669"/>
    <property type="project" value="UniProtKB-EC"/>
</dbReference>
<dbReference type="EC" id="2.4.2.1" evidence="8"/>
<protein>
    <recommendedName>
        <fullName evidence="8">Purine nucleoside phosphorylase</fullName>
        <ecNumber evidence="8">2.4.2.1</ecNumber>
    </recommendedName>
    <alternativeName>
        <fullName evidence="8">Inosine-guanosine phosphorylase</fullName>
    </alternativeName>
</protein>
<dbReference type="NCBIfam" id="NF006054">
    <property type="entry name" value="PRK08202.1"/>
    <property type="match status" value="1"/>
</dbReference>
<feature type="binding site" evidence="9">
    <location>
        <position position="230"/>
    </location>
    <ligand>
        <name>a purine D-ribonucleoside</name>
        <dbReference type="ChEBI" id="CHEBI:142355"/>
    </ligand>
</feature>
<keyword evidence="12" id="KW-1185">Reference proteome</keyword>
<feature type="binding site" evidence="9">
    <location>
        <begin position="76"/>
        <end position="78"/>
    </location>
    <ligand>
        <name>phosphate</name>
        <dbReference type="ChEBI" id="CHEBI:43474"/>
    </ligand>
</feature>
<dbReference type="RefSeq" id="WP_177718727.1">
    <property type="nucleotide sequence ID" value="NZ_JACRSQ010000003.1"/>
</dbReference>
<evidence type="ECO:0000256" key="3">
    <source>
        <dbReference type="ARBA" id="ARBA00006751"/>
    </source>
</evidence>
<comment type="caution">
    <text evidence="11">The sequence shown here is derived from an EMBL/GenBank/DDBJ whole genome shotgun (WGS) entry which is preliminary data.</text>
</comment>
<gene>
    <name evidence="11" type="ORF">H8730_03465</name>
</gene>
<evidence type="ECO:0000256" key="2">
    <source>
        <dbReference type="ARBA" id="ARBA00005058"/>
    </source>
</evidence>
<feature type="binding site" evidence="9">
    <location>
        <position position="25"/>
    </location>
    <ligand>
        <name>phosphate</name>
        <dbReference type="ChEBI" id="CHEBI:43474"/>
    </ligand>
</feature>
<keyword evidence="5 8" id="KW-0328">Glycosyltransferase</keyword>
<feature type="binding site" evidence="9">
    <location>
        <position position="207"/>
    </location>
    <ligand>
        <name>phosphate</name>
        <dbReference type="ChEBI" id="CHEBI:43474"/>
    </ligand>
</feature>
<evidence type="ECO:0000256" key="8">
    <source>
        <dbReference type="PIRNR" id="PIRNR000477"/>
    </source>
</evidence>
<feature type="domain" description="Nucleoside phosphorylase" evidence="10">
    <location>
        <begin position="18"/>
        <end position="265"/>
    </location>
</feature>
<dbReference type="InterPro" id="IPR035994">
    <property type="entry name" value="Nucleoside_phosphorylase_sf"/>
</dbReference>
<dbReference type="PIRSF" id="PIRSF000477">
    <property type="entry name" value="PurNPase"/>
    <property type="match status" value="1"/>
</dbReference>
<dbReference type="SUPFAM" id="SSF53167">
    <property type="entry name" value="Purine and uridine phosphorylases"/>
    <property type="match status" value="1"/>
</dbReference>
<organism evidence="11 12">
    <name type="scientific">Bianquea renquensis</name>
    <dbReference type="NCBI Taxonomy" id="2763661"/>
    <lineage>
        <taxon>Bacteria</taxon>
        <taxon>Bacillati</taxon>
        <taxon>Bacillota</taxon>
        <taxon>Clostridia</taxon>
        <taxon>Eubacteriales</taxon>
        <taxon>Bianqueaceae</taxon>
        <taxon>Bianquea</taxon>
    </lineage>
</organism>
<dbReference type="InterPro" id="IPR011270">
    <property type="entry name" value="Pur_Nuc_Pase_Ino/Guo-sp"/>
</dbReference>
<evidence type="ECO:0000259" key="10">
    <source>
        <dbReference type="Pfam" id="PF01048"/>
    </source>
</evidence>
<dbReference type="InterPro" id="IPR011268">
    <property type="entry name" value="Purine_phosphorylase"/>
</dbReference>
<dbReference type="NCBIfam" id="TIGR01697">
    <property type="entry name" value="PNPH-PUNA-XAPA"/>
    <property type="match status" value="1"/>
</dbReference>
<evidence type="ECO:0000313" key="12">
    <source>
        <dbReference type="Proteomes" id="UP000657006"/>
    </source>
</evidence>
<accession>A0A926DRR5</accession>
<dbReference type="Proteomes" id="UP000657006">
    <property type="component" value="Unassembled WGS sequence"/>
</dbReference>
<dbReference type="InterPro" id="IPR000845">
    <property type="entry name" value="Nucleoside_phosphorylase_d"/>
</dbReference>
<evidence type="ECO:0000256" key="5">
    <source>
        <dbReference type="ARBA" id="ARBA00022676"/>
    </source>
</evidence>
<dbReference type="FunFam" id="3.40.50.1580:FF:000010">
    <property type="entry name" value="Purine nucleoside phosphorylase"/>
    <property type="match status" value="1"/>
</dbReference>
<evidence type="ECO:0000256" key="1">
    <source>
        <dbReference type="ARBA" id="ARBA00002678"/>
    </source>
</evidence>
<evidence type="ECO:0000256" key="9">
    <source>
        <dbReference type="PIRSR" id="PIRSR000477-2"/>
    </source>
</evidence>
<keyword evidence="4" id="KW-0597">Phosphoprotein</keyword>
<reference evidence="11" key="1">
    <citation type="submission" date="2020-08" db="EMBL/GenBank/DDBJ databases">
        <title>Genome public.</title>
        <authorList>
            <person name="Liu C."/>
            <person name="Sun Q."/>
        </authorList>
    </citation>
    <scope>NUCLEOTIDE SEQUENCE</scope>
    <source>
        <strain evidence="11">NSJ-32</strain>
    </source>
</reference>
<feature type="binding site" evidence="9">
    <location>
        <position position="108"/>
    </location>
    <ligand>
        <name>phosphate</name>
        <dbReference type="ChEBI" id="CHEBI:43474"/>
    </ligand>
</feature>
<dbReference type="GO" id="GO:0005737">
    <property type="term" value="C:cytoplasm"/>
    <property type="evidence" value="ECO:0007669"/>
    <property type="project" value="TreeGrafter"/>
</dbReference>